<accession>A0ABR2IDY8</accession>
<comment type="caution">
    <text evidence="2">The sequence shown here is derived from an EMBL/GenBank/DDBJ whole genome shotgun (WGS) entry which is preliminary data.</text>
</comment>
<dbReference type="Pfam" id="PF06985">
    <property type="entry name" value="HET"/>
    <property type="match status" value="1"/>
</dbReference>
<gene>
    <name evidence="2" type="ORF">PGQ11_008093</name>
</gene>
<dbReference type="Pfam" id="PF26639">
    <property type="entry name" value="Het-6_barrel"/>
    <property type="match status" value="1"/>
</dbReference>
<evidence type="ECO:0000313" key="2">
    <source>
        <dbReference type="EMBL" id="KAK8861858.1"/>
    </source>
</evidence>
<protein>
    <submittedName>
        <fullName evidence="2">Heterokaryon incompatibility protein-domain-containing protein</fullName>
    </submittedName>
</protein>
<dbReference type="EMBL" id="JAPCWZ010000005">
    <property type="protein sequence ID" value="KAK8861858.1"/>
    <property type="molecule type" value="Genomic_DNA"/>
</dbReference>
<evidence type="ECO:0000313" key="3">
    <source>
        <dbReference type="Proteomes" id="UP001390339"/>
    </source>
</evidence>
<organism evidence="2 3">
    <name type="scientific">Apiospora arundinis</name>
    <dbReference type="NCBI Taxonomy" id="335852"/>
    <lineage>
        <taxon>Eukaryota</taxon>
        <taxon>Fungi</taxon>
        <taxon>Dikarya</taxon>
        <taxon>Ascomycota</taxon>
        <taxon>Pezizomycotina</taxon>
        <taxon>Sordariomycetes</taxon>
        <taxon>Xylariomycetidae</taxon>
        <taxon>Amphisphaeriales</taxon>
        <taxon>Apiosporaceae</taxon>
        <taxon>Apiospora</taxon>
    </lineage>
</organism>
<keyword evidence="3" id="KW-1185">Reference proteome</keyword>
<dbReference type="InterPro" id="IPR010730">
    <property type="entry name" value="HET"/>
</dbReference>
<sequence>MQHEDYLEALCFLQNLDTLVMEIEKVDELWEGRRLPLVRTSDYAGCWSAFPDETGLFLKKNGARFRVEAKPGPKPQCTYTYQLGSEQRTVETTYEALVVAKITFAAFLAKLTTKEQKFHPQVLRQMCVDRFLSKLPKAWCEAILVRDLLHGDDSKLKIPREGPNLPKINNALNDPTNIRVVLIKPALEANSPIQCSLHQVRLDSLPDFEALSYIWGDPTAREEILLEGERISVTQNLYFALKGLRHRDLDRIMWIDAICITQSDLEERQAQVAQMDVIYRQATGVVVWLGPETNSSSRLFTELDHMLRVMGPPLARAIPRVPVWEGVEYPMAMGVNFAETQAGPMGKDCPECMGAPFSALRLDLSPDARQGLDVSVKAHNRALHTHRLSEQGSHTREQLLAQEENCLKLLQRPYWDRMWVLQEVILARKLTVQCGRKSVDWGFFHGTTAAMLRLAKKTCLGGPFSLGYPFILMNQLQKRVSSITPFMFLQSNTQAMESLSSDPLATYLSITASAQATNPLDKVYGLLGLLPHGSVARKEFQPNYTQSPKILFIRVAKYFLATRGNLHVLTARPSKQSSKFTDFLPDLPSWAPDWTAEPDTASNVISLGSFSNFHTRSLFRAAIPQAGPEGGTRLNTTIFNAGLEVDPEHPLRFSHFDEMLHVYGLEVGRITSIFRSMRKPTEIRAMQDIGPSQIFEPSEIEEITKNPEPMKRFIKSMISQSWVARWNACHHALGDTYGPTGQPMQEAFWRTLCLDRFYDTFGLPSRLARIPQLTGPTAAAELFNYPRGPFDCQFPPQNPRDEEWIMTYISSQLRDGLAAFNTDFHGMLLPFFVTDNGYIGLGHPDAAVGDTVAVLRGGPVPYVLRGNKENHTLVGECYVHGIMDGKLFQQQQQQQTQDKDEGNHQRGLTEFRIL</sequence>
<dbReference type="InterPro" id="IPR052895">
    <property type="entry name" value="HetReg/Transcr_Mod"/>
</dbReference>
<dbReference type="Proteomes" id="UP001390339">
    <property type="component" value="Unassembled WGS sequence"/>
</dbReference>
<feature type="domain" description="Heterokaryon incompatibility" evidence="1">
    <location>
        <begin position="208"/>
        <end position="298"/>
    </location>
</feature>
<proteinExistence type="predicted"/>
<evidence type="ECO:0000259" key="1">
    <source>
        <dbReference type="Pfam" id="PF06985"/>
    </source>
</evidence>
<reference evidence="2 3" key="1">
    <citation type="journal article" date="2024" name="IMA Fungus">
        <title>Apiospora arundinis, a panoply of carbohydrate-active enzymes and secondary metabolites.</title>
        <authorList>
            <person name="Sorensen T."/>
            <person name="Petersen C."/>
            <person name="Muurmann A.T."/>
            <person name="Christiansen J.V."/>
            <person name="Brundto M.L."/>
            <person name="Overgaard C.K."/>
            <person name="Boysen A.T."/>
            <person name="Wollenberg R.D."/>
            <person name="Larsen T.O."/>
            <person name="Sorensen J.L."/>
            <person name="Nielsen K.L."/>
            <person name="Sondergaard T.E."/>
        </authorList>
    </citation>
    <scope>NUCLEOTIDE SEQUENCE [LARGE SCALE GENOMIC DNA]</scope>
    <source>
        <strain evidence="2 3">AAU 773</strain>
    </source>
</reference>
<dbReference type="PANTHER" id="PTHR24148">
    <property type="entry name" value="ANKYRIN REPEAT DOMAIN-CONTAINING PROTEIN 39 HOMOLOG-RELATED"/>
    <property type="match status" value="1"/>
</dbReference>
<name>A0ABR2IDY8_9PEZI</name>
<dbReference type="PANTHER" id="PTHR24148:SF73">
    <property type="entry name" value="HET DOMAIN PROTEIN (AFU_ORTHOLOGUE AFUA_8G01020)"/>
    <property type="match status" value="1"/>
</dbReference>